<dbReference type="GO" id="GO:0003677">
    <property type="term" value="F:DNA binding"/>
    <property type="evidence" value="ECO:0007669"/>
    <property type="project" value="UniProtKB-KW"/>
</dbReference>
<dbReference type="GO" id="GO:0006355">
    <property type="term" value="P:regulation of DNA-templated transcription"/>
    <property type="evidence" value="ECO:0007669"/>
    <property type="project" value="InterPro"/>
</dbReference>
<dbReference type="Gene3D" id="3.30.450.20">
    <property type="entry name" value="PAS domain"/>
    <property type="match status" value="1"/>
</dbReference>
<reference evidence="8" key="1">
    <citation type="journal article" date="2018" name="Genome Biol.">
        <title>SKESA: strategic k-mer extension for scrupulous assemblies.</title>
        <authorList>
            <person name="Souvorov A."/>
            <person name="Agarwala R."/>
            <person name="Lipman D.J."/>
        </authorList>
    </citation>
    <scope>NUCLEOTIDE SEQUENCE</scope>
    <source>
        <strain evidence="8">Salmonella enterica</strain>
    </source>
</reference>
<dbReference type="NCBIfam" id="NF010302">
    <property type="entry name" value="PRK13740.1-3"/>
    <property type="match status" value="1"/>
</dbReference>
<dbReference type="GO" id="GO:0005737">
    <property type="term" value="C:cytoplasm"/>
    <property type="evidence" value="ECO:0007669"/>
    <property type="project" value="UniProtKB-SubCell"/>
</dbReference>
<dbReference type="InterPro" id="IPR013767">
    <property type="entry name" value="PAS_fold"/>
</dbReference>
<evidence type="ECO:0000256" key="3">
    <source>
        <dbReference type="ARBA" id="ARBA00020541"/>
    </source>
</evidence>
<evidence type="ECO:0000256" key="1">
    <source>
        <dbReference type="ARBA" id="ARBA00004496"/>
    </source>
</evidence>
<keyword evidence="5" id="KW-0184">Conjugation</keyword>
<evidence type="ECO:0000256" key="4">
    <source>
        <dbReference type="ARBA" id="ARBA00022490"/>
    </source>
</evidence>
<evidence type="ECO:0000256" key="6">
    <source>
        <dbReference type="ARBA" id="ARBA00023125"/>
    </source>
</evidence>
<feature type="domain" description="PAS fold" evidence="7">
    <location>
        <begin position="25"/>
        <end position="114"/>
    </location>
</feature>
<comment type="subcellular location">
    <subcellularLocation>
        <location evidence="1">Cytoplasm</location>
    </subcellularLocation>
</comment>
<keyword evidence="6" id="KW-0238">DNA-binding</keyword>
<dbReference type="InterPro" id="IPR008876">
    <property type="entry name" value="TraY"/>
</dbReference>
<sequence length="335" mass="39371">MCPTDRRERTLASQSVNKYILSIQDIYKNSPVPVCVRNQSRKIIYANGAFIELFSKEDQPLSGDSYNRYGVEVFLSSLELECQSLGHGAAFCRRFNFHGEIYQIRMENISFDNNEIIVLWQINLFPDHPFFSPDTKTKNLSLSGTESFWNELSPGTLLVFSFYTLGVSHANIAKELGITIRASEDRIKPVKRKIKRNYESFDSFRISCISKGKIISLIDIIREFYCVKLMLIKARHFWRVFFCRFPCNHKFISRVSRGEFVRRRNAREGISRTVSVYLDEDTNNRLIRAKDRSGRSKTIEVQIRLRDHLKRYPDFYNEEIFREVIEETESTFKEI</sequence>
<accession>A0A6Y3FHC1</accession>
<comment type="caution">
    <text evidence="8">The sequence shown here is derived from an EMBL/GenBank/DDBJ whole genome shotgun (WGS) entry which is preliminary data.</text>
</comment>
<evidence type="ECO:0000256" key="2">
    <source>
        <dbReference type="ARBA" id="ARBA00007183"/>
    </source>
</evidence>
<reference evidence="8" key="2">
    <citation type="submission" date="2019-10" db="EMBL/GenBank/DDBJ databases">
        <authorList>
            <consortium name="NCBI Pathogen Detection Project"/>
        </authorList>
    </citation>
    <scope>NUCLEOTIDE SEQUENCE</scope>
    <source>
        <strain evidence="8">Salmonella enterica</strain>
    </source>
</reference>
<dbReference type="Pfam" id="PF00989">
    <property type="entry name" value="PAS"/>
    <property type="match status" value="1"/>
</dbReference>
<dbReference type="EMBL" id="DAAGXN010000025">
    <property type="protein sequence ID" value="HAB4968999.1"/>
    <property type="molecule type" value="Genomic_DNA"/>
</dbReference>
<dbReference type="AlphaFoldDB" id="A0A6Y3FHC1"/>
<comment type="similarity">
    <text evidence="2">Belongs to the TraY family.</text>
</comment>
<keyword evidence="4" id="KW-0963">Cytoplasm</keyword>
<evidence type="ECO:0000313" key="8">
    <source>
        <dbReference type="EMBL" id="HAB4968999.1"/>
    </source>
</evidence>
<evidence type="ECO:0000256" key="5">
    <source>
        <dbReference type="ARBA" id="ARBA00022971"/>
    </source>
</evidence>
<evidence type="ECO:0000259" key="7">
    <source>
        <dbReference type="Pfam" id="PF00989"/>
    </source>
</evidence>
<gene>
    <name evidence="8" type="primary">traY</name>
    <name evidence="8" type="ORF">GB021_23480</name>
</gene>
<dbReference type="Pfam" id="PF05509">
    <property type="entry name" value="TraY"/>
    <property type="match status" value="1"/>
</dbReference>
<proteinExistence type="inferred from homology"/>
<organism evidence="8">
    <name type="scientific">Salmonella typhimurium</name>
    <dbReference type="NCBI Taxonomy" id="90371"/>
    <lineage>
        <taxon>Bacteria</taxon>
        <taxon>Pseudomonadati</taxon>
        <taxon>Pseudomonadota</taxon>
        <taxon>Gammaproteobacteria</taxon>
        <taxon>Enterobacterales</taxon>
        <taxon>Enterobacteriaceae</taxon>
        <taxon>Salmonella</taxon>
    </lineage>
</organism>
<name>A0A6Y3FHC1_SALTM</name>
<protein>
    <recommendedName>
        <fullName evidence="3">Relaxosome protein TraY</fullName>
    </recommendedName>
</protein>